<comment type="caution">
    <text evidence="4">The sequence shown here is derived from an EMBL/GenBank/DDBJ whole genome shotgun (WGS) entry which is preliminary data.</text>
</comment>
<dbReference type="InterPro" id="IPR011333">
    <property type="entry name" value="SKP1/BTB/POZ_sf"/>
</dbReference>
<dbReference type="PANTHER" id="PTHR45632:SF14">
    <property type="entry name" value="KELCH-LIKE PROTEIN 33"/>
    <property type="match status" value="1"/>
</dbReference>
<dbReference type="InterPro" id="IPR000210">
    <property type="entry name" value="BTB/POZ_dom"/>
</dbReference>
<organism evidence="4 5">
    <name type="scientific">Nothoprocta pentlandii</name>
    <dbReference type="NCBI Taxonomy" id="2585814"/>
    <lineage>
        <taxon>Eukaryota</taxon>
        <taxon>Metazoa</taxon>
        <taxon>Chordata</taxon>
        <taxon>Craniata</taxon>
        <taxon>Vertebrata</taxon>
        <taxon>Euteleostomi</taxon>
        <taxon>Archelosauria</taxon>
        <taxon>Archosauria</taxon>
        <taxon>Dinosauria</taxon>
        <taxon>Saurischia</taxon>
        <taxon>Theropoda</taxon>
        <taxon>Coelurosauria</taxon>
        <taxon>Aves</taxon>
        <taxon>Palaeognathae</taxon>
        <taxon>Tinamiformes</taxon>
        <taxon>Tinamidae</taxon>
        <taxon>Nothoprocta</taxon>
    </lineage>
</organism>
<dbReference type="Gene3D" id="2.120.10.80">
    <property type="entry name" value="Kelch-type beta propeller"/>
    <property type="match status" value="1"/>
</dbReference>
<dbReference type="Proteomes" id="UP000538817">
    <property type="component" value="Unassembled WGS sequence"/>
</dbReference>
<dbReference type="Pfam" id="PF07707">
    <property type="entry name" value="BACK"/>
    <property type="match status" value="1"/>
</dbReference>
<gene>
    <name evidence="4" type="primary">Klhl33</name>
    <name evidence="4" type="ORF">NOTPEN_R10192</name>
</gene>
<dbReference type="PIRSF" id="PIRSF037037">
    <property type="entry name" value="Kelch-like_protein_gigaxonin"/>
    <property type="match status" value="1"/>
</dbReference>
<dbReference type="Pfam" id="PF00651">
    <property type="entry name" value="BTB"/>
    <property type="match status" value="1"/>
</dbReference>
<protein>
    <submittedName>
        <fullName evidence="4">KLH33 protein</fullName>
    </submittedName>
</protein>
<name>A0A7K7A376_9AVES</name>
<dbReference type="Pfam" id="PF24681">
    <property type="entry name" value="Kelch_KLHDC2_KLHL20_DRC7"/>
    <property type="match status" value="1"/>
</dbReference>
<evidence type="ECO:0000256" key="1">
    <source>
        <dbReference type="ARBA" id="ARBA00022441"/>
    </source>
</evidence>
<dbReference type="SMART" id="SM00225">
    <property type="entry name" value="BTB"/>
    <property type="match status" value="2"/>
</dbReference>
<dbReference type="Pfam" id="PF21536">
    <property type="entry name" value="BTB_KLHL33"/>
    <property type="match status" value="1"/>
</dbReference>
<keyword evidence="2" id="KW-0677">Repeat</keyword>
<dbReference type="Gene3D" id="3.30.710.10">
    <property type="entry name" value="Potassium Channel Kv1.1, Chain A"/>
    <property type="match status" value="2"/>
</dbReference>
<evidence type="ECO:0000259" key="3">
    <source>
        <dbReference type="PROSITE" id="PS50097"/>
    </source>
</evidence>
<feature type="non-terminal residue" evidence="4">
    <location>
        <position position="554"/>
    </location>
</feature>
<dbReference type="Gene3D" id="1.25.40.420">
    <property type="match status" value="1"/>
</dbReference>
<dbReference type="PROSITE" id="PS50097">
    <property type="entry name" value="BTB"/>
    <property type="match status" value="1"/>
</dbReference>
<feature type="non-terminal residue" evidence="4">
    <location>
        <position position="1"/>
    </location>
</feature>
<dbReference type="EMBL" id="VZSG01000688">
    <property type="protein sequence ID" value="NWX90642.1"/>
    <property type="molecule type" value="Genomic_DNA"/>
</dbReference>
<dbReference type="InterPro" id="IPR015915">
    <property type="entry name" value="Kelch-typ_b-propeller"/>
</dbReference>
<reference evidence="4 5" key="1">
    <citation type="submission" date="2019-09" db="EMBL/GenBank/DDBJ databases">
        <title>Bird 10,000 Genomes (B10K) Project - Family phase.</title>
        <authorList>
            <person name="Zhang G."/>
        </authorList>
    </citation>
    <scope>NUCLEOTIDE SEQUENCE [LARGE SCALE GENOMIC DNA]</scope>
    <source>
        <strain evidence="4">B10K-MSB-04</strain>
    </source>
</reference>
<dbReference type="SMART" id="SM00612">
    <property type="entry name" value="Kelch"/>
    <property type="match status" value="2"/>
</dbReference>
<sequence length="554" mass="59204">TADELRAAGQLVDVAVGPEGDVAHAVVLASVSSFFLQFLEGRSGERPPGSVPHVALPPGATPWGWRAVLAFAYGGTLPRGKEKEVEEAAQALGAPRVVAACAPQPGGTPQAPPEPLEQQWETLRSMEQLHASGLGCDLRLQAGDEVIPVQRLALSCSCDFFRALFTCPMREAAHDPATPLATKLSAAELHLLLSFAYTGAVAGPWPAVLEAAETSLRYQAWGLLTLCLDVFTHGLTPETGPDVLAFAVDYGLAHVGRAAEDFILATFPSVVATPAFLDLPAHLLIRLLRSDALNVLHELEALEAASRWLVANGGGEDNEAEELLSSVRFALMSGQELKKIPSVTAGAANPGLLHQLVVASLSPTAQLPCRVRSWPEVLVVCGGDTLTTDMAARKPSRQLWFAHRYLSAVGLVKRVEWRPLGRFPDGPRFRHAVVVIGNALYVLGGKHYYGARDTLASVYRYLPMEDSWEHLASMNCGRSYFAAVGLGGFIYALGGSSDELYCTDSVECYDLATNTWRRCQPLPEALCGHAACALDGALYVSGGCDEASRCRASL</sequence>
<dbReference type="SUPFAM" id="SSF54695">
    <property type="entry name" value="POZ domain"/>
    <property type="match status" value="2"/>
</dbReference>
<evidence type="ECO:0000313" key="5">
    <source>
        <dbReference type="Proteomes" id="UP000538817"/>
    </source>
</evidence>
<evidence type="ECO:0000256" key="2">
    <source>
        <dbReference type="ARBA" id="ARBA00022737"/>
    </source>
</evidence>
<dbReference type="SMART" id="SM00875">
    <property type="entry name" value="BACK"/>
    <property type="match status" value="1"/>
</dbReference>
<proteinExistence type="predicted"/>
<accession>A0A7K7A376</accession>
<dbReference type="InterPro" id="IPR011705">
    <property type="entry name" value="BACK"/>
</dbReference>
<evidence type="ECO:0000313" key="4">
    <source>
        <dbReference type="EMBL" id="NWX90642.1"/>
    </source>
</evidence>
<dbReference type="SUPFAM" id="SSF117281">
    <property type="entry name" value="Kelch motif"/>
    <property type="match status" value="1"/>
</dbReference>
<dbReference type="AlphaFoldDB" id="A0A7K7A376"/>
<feature type="domain" description="BTB" evidence="3">
    <location>
        <begin position="136"/>
        <end position="205"/>
    </location>
</feature>
<dbReference type="InterPro" id="IPR017096">
    <property type="entry name" value="BTB-kelch_protein"/>
</dbReference>
<dbReference type="InterPro" id="IPR006652">
    <property type="entry name" value="Kelch_1"/>
</dbReference>
<dbReference type="PANTHER" id="PTHR45632">
    <property type="entry name" value="LD33804P"/>
    <property type="match status" value="1"/>
</dbReference>
<keyword evidence="1" id="KW-0880">Kelch repeat</keyword>
<keyword evidence="5" id="KW-1185">Reference proteome</keyword>